<evidence type="ECO:0000256" key="2">
    <source>
        <dbReference type="SAM" id="SignalP"/>
    </source>
</evidence>
<organism evidence="3 4">
    <name type="scientific">Massilia aurea</name>
    <dbReference type="NCBI Taxonomy" id="373040"/>
    <lineage>
        <taxon>Bacteria</taxon>
        <taxon>Pseudomonadati</taxon>
        <taxon>Pseudomonadota</taxon>
        <taxon>Betaproteobacteria</taxon>
        <taxon>Burkholderiales</taxon>
        <taxon>Oxalobacteraceae</taxon>
        <taxon>Telluria group</taxon>
        <taxon>Massilia</taxon>
    </lineage>
</organism>
<keyword evidence="4" id="KW-1185">Reference proteome</keyword>
<evidence type="ECO:0000256" key="1">
    <source>
        <dbReference type="SAM" id="MobiDB-lite"/>
    </source>
</evidence>
<evidence type="ECO:0000313" key="4">
    <source>
        <dbReference type="Proteomes" id="UP000540787"/>
    </source>
</evidence>
<evidence type="ECO:0008006" key="5">
    <source>
        <dbReference type="Google" id="ProtNLM"/>
    </source>
</evidence>
<feature type="chain" id="PRO_5030926808" description="Lipoprotein" evidence="2">
    <location>
        <begin position="24"/>
        <end position="163"/>
    </location>
</feature>
<dbReference type="AlphaFoldDB" id="A0A7W9X4N0"/>
<keyword evidence="2" id="KW-0732">Signal</keyword>
<dbReference type="PROSITE" id="PS51257">
    <property type="entry name" value="PROKAR_LIPOPROTEIN"/>
    <property type="match status" value="1"/>
</dbReference>
<evidence type="ECO:0000313" key="3">
    <source>
        <dbReference type="EMBL" id="MBB6136434.1"/>
    </source>
</evidence>
<comment type="caution">
    <text evidence="3">The sequence shown here is derived from an EMBL/GenBank/DDBJ whole genome shotgun (WGS) entry which is preliminary data.</text>
</comment>
<name>A0A7W9X4N0_9BURK</name>
<reference evidence="3 4" key="1">
    <citation type="submission" date="2020-08" db="EMBL/GenBank/DDBJ databases">
        <title>The Agave Microbiome: Exploring the role of microbial communities in plant adaptations to desert environments.</title>
        <authorList>
            <person name="Partida-Martinez L.P."/>
        </authorList>
    </citation>
    <scope>NUCLEOTIDE SEQUENCE [LARGE SCALE GENOMIC DNA]</scope>
    <source>
        <strain evidence="3 4">AT3.2</strain>
    </source>
</reference>
<dbReference type="EMBL" id="JACHBX010000006">
    <property type="protein sequence ID" value="MBB6136434.1"/>
    <property type="molecule type" value="Genomic_DNA"/>
</dbReference>
<protein>
    <recommendedName>
        <fullName evidence="5">Lipoprotein</fullName>
    </recommendedName>
</protein>
<accession>A0A7W9X4N0</accession>
<gene>
    <name evidence="3" type="ORF">HD842_004612</name>
</gene>
<dbReference type="NCBIfam" id="NF038027">
    <property type="entry name" value="TssQ_fam"/>
    <property type="match status" value="1"/>
</dbReference>
<feature type="signal peptide" evidence="2">
    <location>
        <begin position="1"/>
        <end position="23"/>
    </location>
</feature>
<dbReference type="Proteomes" id="UP000540787">
    <property type="component" value="Unassembled WGS sequence"/>
</dbReference>
<feature type="compositionally biased region" description="Basic and acidic residues" evidence="1">
    <location>
        <begin position="33"/>
        <end position="58"/>
    </location>
</feature>
<dbReference type="InterPro" id="IPR047780">
    <property type="entry name" value="TssQ-like"/>
</dbReference>
<sequence length="163" mass="17632">MSIRFMKHLPAAALIAVMATGCAEFGPALGGKEAARAHPRADDARPRAERAQRADRTNRPAAGTVDRSDVALREGIALYNDGDYNGAIRRLTSADMKSGTPRERLSAAKYTAFSYCVSGRQALCRETFDAAFRLDPAFDLSPGEHGHPLWGPAFSQAKQAARR</sequence>
<dbReference type="RefSeq" id="WP_229424893.1">
    <property type="nucleotide sequence ID" value="NZ_JACHBX010000006.1"/>
</dbReference>
<feature type="region of interest" description="Disordered" evidence="1">
    <location>
        <begin position="33"/>
        <end position="66"/>
    </location>
</feature>
<proteinExistence type="predicted"/>